<gene>
    <name evidence="2" type="ORF">SAMN02983006_01833</name>
</gene>
<dbReference type="PROSITE" id="PS51482">
    <property type="entry name" value="DEGV"/>
    <property type="match status" value="1"/>
</dbReference>
<dbReference type="Gene3D" id="3.40.50.10170">
    <property type="match status" value="1"/>
</dbReference>
<dbReference type="RefSeq" id="WP_089861913.1">
    <property type="nucleotide sequence ID" value="NZ_FOTI01000026.1"/>
</dbReference>
<protein>
    <submittedName>
        <fullName evidence="2">EDD domain protein, DegV family</fullName>
    </submittedName>
</protein>
<dbReference type="Proteomes" id="UP000199006">
    <property type="component" value="Unassembled WGS sequence"/>
</dbReference>
<reference evidence="2 3" key="1">
    <citation type="submission" date="2016-10" db="EMBL/GenBank/DDBJ databases">
        <authorList>
            <person name="de Groot N.N."/>
        </authorList>
    </citation>
    <scope>NUCLEOTIDE SEQUENCE [LARGE SCALE GENOMIC DNA]</scope>
    <source>
        <strain evidence="2 3">ATCC 51327</strain>
    </source>
</reference>
<keyword evidence="1" id="KW-0446">Lipid-binding</keyword>
<evidence type="ECO:0000313" key="3">
    <source>
        <dbReference type="Proteomes" id="UP000199006"/>
    </source>
</evidence>
<dbReference type="OrthoDB" id="9780216at2"/>
<dbReference type="InterPro" id="IPR043168">
    <property type="entry name" value="DegV_C"/>
</dbReference>
<proteinExistence type="predicted"/>
<dbReference type="Pfam" id="PF02645">
    <property type="entry name" value="DegV"/>
    <property type="match status" value="1"/>
</dbReference>
<dbReference type="EMBL" id="FOTI01000026">
    <property type="protein sequence ID" value="SFL70874.1"/>
    <property type="molecule type" value="Genomic_DNA"/>
</dbReference>
<dbReference type="InterPro" id="IPR003797">
    <property type="entry name" value="DegV"/>
</dbReference>
<dbReference type="PANTHER" id="PTHR33434:SF2">
    <property type="entry name" value="FATTY ACID-BINDING PROTEIN TM_1468"/>
    <property type="match status" value="1"/>
</dbReference>
<keyword evidence="3" id="KW-1185">Reference proteome</keyword>
<dbReference type="STRING" id="29563.SAMN02983006_01833"/>
<organism evidence="2 3">
    <name type="scientific">Halanaerobium salsuginis</name>
    <dbReference type="NCBI Taxonomy" id="29563"/>
    <lineage>
        <taxon>Bacteria</taxon>
        <taxon>Bacillati</taxon>
        <taxon>Bacillota</taxon>
        <taxon>Clostridia</taxon>
        <taxon>Halanaerobiales</taxon>
        <taxon>Halanaerobiaceae</taxon>
        <taxon>Halanaerobium</taxon>
    </lineage>
</organism>
<dbReference type="PANTHER" id="PTHR33434">
    <property type="entry name" value="DEGV DOMAIN-CONTAINING PROTEIN DR_1986-RELATED"/>
    <property type="match status" value="1"/>
</dbReference>
<dbReference type="SUPFAM" id="SSF82549">
    <property type="entry name" value="DAK1/DegV-like"/>
    <property type="match status" value="1"/>
</dbReference>
<accession>A0A1I4JWM7</accession>
<sequence>MSIGIVTDSTCDLDTELISKYQIEVVPLSVHFGEEIYQDGIDINADSFFSLLKNSTKLPHTSRPAPNLFIQKYKNLLKKHEQIISIHVAKALSGTFESAKLAAAEFPVGKITVVDSATISLGLGMLVNLAAELSFQNKSAPEIVALLKKARQNLFLYFTVKDLTYMEKGGRIGKASSFLGSIFKINPVISINSENGKVEPVAKARGERRAMDKIIKLVLNKIENEQNIWLGFAHGRRENDLNKTKNKLLSKIKQNKEIKLFNSRISPTLGCHVGPTVYAVLGLSGDFLSK</sequence>
<dbReference type="AlphaFoldDB" id="A0A1I4JWM7"/>
<dbReference type="InterPro" id="IPR050270">
    <property type="entry name" value="DegV_domain_contain"/>
</dbReference>
<dbReference type="Gene3D" id="3.30.1180.10">
    <property type="match status" value="1"/>
</dbReference>
<dbReference type="GO" id="GO:0008289">
    <property type="term" value="F:lipid binding"/>
    <property type="evidence" value="ECO:0007669"/>
    <property type="project" value="UniProtKB-KW"/>
</dbReference>
<name>A0A1I4JWM7_9FIRM</name>
<evidence type="ECO:0000256" key="1">
    <source>
        <dbReference type="ARBA" id="ARBA00023121"/>
    </source>
</evidence>
<dbReference type="NCBIfam" id="TIGR00762">
    <property type="entry name" value="DegV"/>
    <property type="match status" value="1"/>
</dbReference>
<evidence type="ECO:0000313" key="2">
    <source>
        <dbReference type="EMBL" id="SFL70874.1"/>
    </source>
</evidence>